<proteinExistence type="predicted"/>
<dbReference type="AlphaFoldDB" id="A0A0C3EQE7"/>
<reference evidence="2" key="2">
    <citation type="submission" date="2015-01" db="EMBL/GenBank/DDBJ databases">
        <title>Evolutionary Origins and Diversification of the Mycorrhizal Mutualists.</title>
        <authorList>
            <consortium name="DOE Joint Genome Institute"/>
            <consortium name="Mycorrhizal Genomics Consortium"/>
            <person name="Kohler A."/>
            <person name="Kuo A."/>
            <person name="Nagy L.G."/>
            <person name="Floudas D."/>
            <person name="Copeland A."/>
            <person name="Barry K.W."/>
            <person name="Cichocki N."/>
            <person name="Veneault-Fourrey C."/>
            <person name="LaButti K."/>
            <person name="Lindquist E.A."/>
            <person name="Lipzen A."/>
            <person name="Lundell T."/>
            <person name="Morin E."/>
            <person name="Murat C."/>
            <person name="Riley R."/>
            <person name="Ohm R."/>
            <person name="Sun H."/>
            <person name="Tunlid A."/>
            <person name="Henrissat B."/>
            <person name="Grigoriev I.V."/>
            <person name="Hibbett D.S."/>
            <person name="Martin F."/>
        </authorList>
    </citation>
    <scope>NUCLEOTIDE SEQUENCE [LARGE SCALE GENOMIC DNA]</scope>
    <source>
        <strain evidence="2">F 1598</strain>
    </source>
</reference>
<evidence type="ECO:0000313" key="2">
    <source>
        <dbReference type="Proteomes" id="UP000054166"/>
    </source>
</evidence>
<organism evidence="1 2">
    <name type="scientific">Piloderma croceum (strain F 1598)</name>
    <dbReference type="NCBI Taxonomy" id="765440"/>
    <lineage>
        <taxon>Eukaryota</taxon>
        <taxon>Fungi</taxon>
        <taxon>Dikarya</taxon>
        <taxon>Basidiomycota</taxon>
        <taxon>Agaricomycotina</taxon>
        <taxon>Agaricomycetes</taxon>
        <taxon>Agaricomycetidae</taxon>
        <taxon>Atheliales</taxon>
        <taxon>Atheliaceae</taxon>
        <taxon>Piloderma</taxon>
    </lineage>
</organism>
<dbReference type="InParanoid" id="A0A0C3EQE7"/>
<accession>A0A0C3EQE7</accession>
<sequence length="127" mass="14626">MDLHDPFIRYRSRSCYPVFCACQHDVDFPHFQTPICTPNQWIGGVPLEDMCVRTGVARTCLALVTSVTSTVNSDLDNCETPRSRVRSRHFYMPWRLHIAPTSHYIIYSSYFLLSFCDGEHFATIPCS</sequence>
<protein>
    <submittedName>
        <fullName evidence="1">Uncharacterized protein</fullName>
    </submittedName>
</protein>
<keyword evidence="2" id="KW-1185">Reference proteome</keyword>
<dbReference type="Proteomes" id="UP000054166">
    <property type="component" value="Unassembled WGS sequence"/>
</dbReference>
<dbReference type="EMBL" id="KN833055">
    <property type="protein sequence ID" value="KIM74790.1"/>
    <property type="molecule type" value="Genomic_DNA"/>
</dbReference>
<evidence type="ECO:0000313" key="1">
    <source>
        <dbReference type="EMBL" id="KIM74790.1"/>
    </source>
</evidence>
<dbReference type="HOGENOM" id="CLU_1971365_0_0_1"/>
<name>A0A0C3EQE7_PILCF</name>
<gene>
    <name evidence="1" type="ORF">PILCRDRAFT_693741</name>
</gene>
<reference evidence="1 2" key="1">
    <citation type="submission" date="2014-04" db="EMBL/GenBank/DDBJ databases">
        <authorList>
            <consortium name="DOE Joint Genome Institute"/>
            <person name="Kuo A."/>
            <person name="Tarkka M."/>
            <person name="Buscot F."/>
            <person name="Kohler A."/>
            <person name="Nagy L.G."/>
            <person name="Floudas D."/>
            <person name="Copeland A."/>
            <person name="Barry K.W."/>
            <person name="Cichocki N."/>
            <person name="Veneault-Fourrey C."/>
            <person name="LaButti K."/>
            <person name="Lindquist E.A."/>
            <person name="Lipzen A."/>
            <person name="Lundell T."/>
            <person name="Morin E."/>
            <person name="Murat C."/>
            <person name="Sun H."/>
            <person name="Tunlid A."/>
            <person name="Henrissat B."/>
            <person name="Grigoriev I.V."/>
            <person name="Hibbett D.S."/>
            <person name="Martin F."/>
            <person name="Nordberg H.P."/>
            <person name="Cantor M.N."/>
            <person name="Hua S.X."/>
        </authorList>
    </citation>
    <scope>NUCLEOTIDE SEQUENCE [LARGE SCALE GENOMIC DNA]</scope>
    <source>
        <strain evidence="1 2">F 1598</strain>
    </source>
</reference>